<protein>
    <recommendedName>
        <fullName evidence="6">Tropinone reductase homolog At5g06060-like</fullName>
    </recommendedName>
</protein>
<dbReference type="AlphaFoldDB" id="A0A218W7E7"/>
<dbReference type="EMBL" id="MTKT01004939">
    <property type="protein sequence ID" value="OWM68784.1"/>
    <property type="molecule type" value="Genomic_DNA"/>
</dbReference>
<keyword evidence="2" id="KW-0560">Oxidoreductase</keyword>
<comment type="caution">
    <text evidence="4">The sequence shown here is derived from an EMBL/GenBank/DDBJ whole genome shotgun (WGS) entry which is preliminary data.</text>
</comment>
<dbReference type="InterPro" id="IPR002347">
    <property type="entry name" value="SDR_fam"/>
</dbReference>
<dbReference type="PANTHER" id="PTHR42898">
    <property type="entry name" value="TROPINONE REDUCTASE"/>
    <property type="match status" value="1"/>
</dbReference>
<proteinExistence type="inferred from homology"/>
<dbReference type="PRINTS" id="PR00081">
    <property type="entry name" value="GDHRDH"/>
</dbReference>
<evidence type="ECO:0000256" key="1">
    <source>
        <dbReference type="ARBA" id="ARBA00022857"/>
    </source>
</evidence>
<dbReference type="Proteomes" id="UP000197138">
    <property type="component" value="Unassembled WGS sequence"/>
</dbReference>
<name>A0A218W7E7_PUNGR</name>
<keyword evidence="1" id="KW-0521">NADP</keyword>
<comment type="similarity">
    <text evidence="3">Belongs to the short-chain dehydrogenases/reductases (SDR) family. SDR65C subfamily.</text>
</comment>
<evidence type="ECO:0008006" key="6">
    <source>
        <dbReference type="Google" id="ProtNLM"/>
    </source>
</evidence>
<dbReference type="Pfam" id="PF00106">
    <property type="entry name" value="adh_short"/>
    <property type="match status" value="1"/>
</dbReference>
<dbReference type="Gene3D" id="3.40.50.720">
    <property type="entry name" value="NAD(P)-binding Rossmann-like Domain"/>
    <property type="match status" value="2"/>
</dbReference>
<evidence type="ECO:0000256" key="3">
    <source>
        <dbReference type="ARBA" id="ARBA00025714"/>
    </source>
</evidence>
<reference evidence="5" key="1">
    <citation type="journal article" date="2017" name="Plant J.">
        <title>The pomegranate (Punica granatum L.) genome and the genomics of punicalagin biosynthesis.</title>
        <authorList>
            <person name="Qin G."/>
            <person name="Xu C."/>
            <person name="Ming R."/>
            <person name="Tang H."/>
            <person name="Guyot R."/>
            <person name="Kramer E.M."/>
            <person name="Hu Y."/>
            <person name="Yi X."/>
            <person name="Qi Y."/>
            <person name="Xu X."/>
            <person name="Gao Z."/>
            <person name="Pan H."/>
            <person name="Jian J."/>
            <person name="Tian Y."/>
            <person name="Yue Z."/>
            <person name="Xu Y."/>
        </authorList>
    </citation>
    <scope>NUCLEOTIDE SEQUENCE [LARGE SCALE GENOMIC DNA]</scope>
    <source>
        <strain evidence="5">cv. Dabenzi</strain>
    </source>
</reference>
<gene>
    <name evidence="4" type="ORF">CDL15_Pgr024971</name>
</gene>
<evidence type="ECO:0000313" key="5">
    <source>
        <dbReference type="Proteomes" id="UP000197138"/>
    </source>
</evidence>
<dbReference type="SUPFAM" id="SSF51735">
    <property type="entry name" value="NAD(P)-binding Rossmann-fold domains"/>
    <property type="match status" value="1"/>
</dbReference>
<dbReference type="InterPro" id="IPR036291">
    <property type="entry name" value="NAD(P)-bd_dom_sf"/>
</dbReference>
<evidence type="ECO:0000256" key="2">
    <source>
        <dbReference type="ARBA" id="ARBA00023002"/>
    </source>
</evidence>
<dbReference type="PANTHER" id="PTHR42898:SF79">
    <property type="entry name" value="NAD(P)-BINDING ROSSMANN-FOLD PROTEIN"/>
    <property type="match status" value="1"/>
</dbReference>
<dbReference type="InterPro" id="IPR045000">
    <property type="entry name" value="TR"/>
</dbReference>
<dbReference type="GO" id="GO:0016491">
    <property type="term" value="F:oxidoreductase activity"/>
    <property type="evidence" value="ECO:0007669"/>
    <property type="project" value="UniProtKB-KW"/>
</dbReference>
<dbReference type="Pfam" id="PF13561">
    <property type="entry name" value="adh_short_C2"/>
    <property type="match status" value="1"/>
</dbReference>
<evidence type="ECO:0000313" key="4">
    <source>
        <dbReference type="EMBL" id="OWM68784.1"/>
    </source>
</evidence>
<sequence length="239" mass="25857">MARPQQNKWSLHGMTALVTGGTRGIGHAVVEELAGLGASVYTCTFTEAELQECLEKWKVNNAGTNVWKATTEHTAEDFAFIVSTNLESAYHLSQLAHPLLKASGAGNIVSLSSVAGVTSVNRITLWDHQRSPHYISNLVTRAISQLAKNLACEWAKDGIRVNAVAPWFIWTSLTEAYLSEEKFNEAVVSRTPLGRTGQPEEVAALVAFLCMPASSYITGQTICIDGGFTVNGFFFPPPA</sequence>
<organism evidence="4 5">
    <name type="scientific">Punica granatum</name>
    <name type="common">Pomegranate</name>
    <dbReference type="NCBI Taxonomy" id="22663"/>
    <lineage>
        <taxon>Eukaryota</taxon>
        <taxon>Viridiplantae</taxon>
        <taxon>Streptophyta</taxon>
        <taxon>Embryophyta</taxon>
        <taxon>Tracheophyta</taxon>
        <taxon>Spermatophyta</taxon>
        <taxon>Magnoliopsida</taxon>
        <taxon>eudicotyledons</taxon>
        <taxon>Gunneridae</taxon>
        <taxon>Pentapetalae</taxon>
        <taxon>rosids</taxon>
        <taxon>malvids</taxon>
        <taxon>Myrtales</taxon>
        <taxon>Lythraceae</taxon>
        <taxon>Punica</taxon>
    </lineage>
</organism>
<accession>A0A218W7E7</accession>